<accession>A0A3P6DQ44</accession>
<protein>
    <recommendedName>
        <fullName evidence="2">RNase H type-1 domain-containing protein</fullName>
    </recommendedName>
</protein>
<evidence type="ECO:0000313" key="1">
    <source>
        <dbReference type="EMBL" id="VDD22692.1"/>
    </source>
</evidence>
<name>A0A3P6DQ44_BRAOL</name>
<organism evidence="1">
    <name type="scientific">Brassica oleracea</name>
    <name type="common">Wild cabbage</name>
    <dbReference type="NCBI Taxonomy" id="3712"/>
    <lineage>
        <taxon>Eukaryota</taxon>
        <taxon>Viridiplantae</taxon>
        <taxon>Streptophyta</taxon>
        <taxon>Embryophyta</taxon>
        <taxon>Tracheophyta</taxon>
        <taxon>Spermatophyta</taxon>
        <taxon>Magnoliopsida</taxon>
        <taxon>eudicotyledons</taxon>
        <taxon>Gunneridae</taxon>
        <taxon>Pentapetalae</taxon>
        <taxon>rosids</taxon>
        <taxon>malvids</taxon>
        <taxon>Brassicales</taxon>
        <taxon>Brassicaceae</taxon>
        <taxon>Brassiceae</taxon>
        <taxon>Brassica</taxon>
    </lineage>
</organism>
<evidence type="ECO:0008006" key="2">
    <source>
        <dbReference type="Google" id="ProtNLM"/>
    </source>
</evidence>
<proteinExistence type="predicted"/>
<dbReference type="AlphaFoldDB" id="A0A3P6DQ44"/>
<sequence length="86" mass="10226">MKSRKRMRIMKILLLQSFRHGLEWSLKDQMDSEALHAEMKSLLWETSCIRDKRITLNCFETDCSNLVDMTTNLMYWPSLATEIEVL</sequence>
<gene>
    <name evidence="1" type="ORF">BOLC2T08863H</name>
</gene>
<dbReference type="EMBL" id="LR031874">
    <property type="protein sequence ID" value="VDD22692.1"/>
    <property type="molecule type" value="Genomic_DNA"/>
</dbReference>
<reference evidence="1" key="1">
    <citation type="submission" date="2018-11" db="EMBL/GenBank/DDBJ databases">
        <authorList>
            <consortium name="Genoscope - CEA"/>
            <person name="William W."/>
        </authorList>
    </citation>
    <scope>NUCLEOTIDE SEQUENCE</scope>
</reference>